<name>A0AAJ4D2C9_9BACI</name>
<dbReference type="InterPro" id="IPR029039">
    <property type="entry name" value="Flavoprotein-like_sf"/>
</dbReference>
<organism evidence="4 5">
    <name type="scientific">Bacillus glycinifermentans</name>
    <dbReference type="NCBI Taxonomy" id="1664069"/>
    <lineage>
        <taxon>Bacteria</taxon>
        <taxon>Bacillati</taxon>
        <taxon>Bacillota</taxon>
        <taxon>Bacilli</taxon>
        <taxon>Bacillales</taxon>
        <taxon>Bacillaceae</taxon>
        <taxon>Bacillus</taxon>
    </lineage>
</organism>
<dbReference type="Proteomes" id="UP000288675">
    <property type="component" value="Chromosome"/>
</dbReference>
<accession>A0AAJ4D2C9</accession>
<dbReference type="EMBL" id="CP035232">
    <property type="protein sequence ID" value="QAT65310.1"/>
    <property type="molecule type" value="Genomic_DNA"/>
</dbReference>
<proteinExistence type="inferred from homology"/>
<gene>
    <name evidence="3 4" type="primary">nrdI</name>
    <name evidence="4" type="ORF">EQZ20_10500</name>
</gene>
<dbReference type="GO" id="GO:0010181">
    <property type="term" value="F:FMN binding"/>
    <property type="evidence" value="ECO:0007669"/>
    <property type="project" value="InterPro"/>
</dbReference>
<dbReference type="Pfam" id="PF07972">
    <property type="entry name" value="Flavodoxin_NdrI"/>
    <property type="match status" value="1"/>
</dbReference>
<evidence type="ECO:0000256" key="2">
    <source>
        <dbReference type="ARBA" id="ARBA00009942"/>
    </source>
</evidence>
<dbReference type="HAMAP" id="MF_00128">
    <property type="entry name" value="NrdI"/>
    <property type="match status" value="1"/>
</dbReference>
<dbReference type="GeneID" id="82853110"/>
<dbReference type="AlphaFoldDB" id="A0AAJ4D2C9"/>
<evidence type="ECO:0000313" key="5">
    <source>
        <dbReference type="Proteomes" id="UP000288675"/>
    </source>
</evidence>
<evidence type="ECO:0000313" key="4">
    <source>
        <dbReference type="EMBL" id="QAT65310.1"/>
    </source>
</evidence>
<comment type="function">
    <text evidence="1 3">Probably involved in ribonucleotide reductase function.</text>
</comment>
<protein>
    <recommendedName>
        <fullName evidence="3">Protein NrdI</fullName>
    </recommendedName>
</protein>
<dbReference type="Gene3D" id="3.40.50.360">
    <property type="match status" value="1"/>
</dbReference>
<evidence type="ECO:0000256" key="3">
    <source>
        <dbReference type="HAMAP-Rule" id="MF_00128"/>
    </source>
</evidence>
<reference evidence="4 5" key="1">
    <citation type="submission" date="2019-01" db="EMBL/GenBank/DDBJ databases">
        <title>Genome sequence of Bacillus glycinifermentans SRCM103574.</title>
        <authorList>
            <person name="Kong H.-J."/>
            <person name="Jeong S.-Y."/>
            <person name="Jeong D.-Y."/>
        </authorList>
    </citation>
    <scope>NUCLEOTIDE SEQUENCE [LARGE SCALE GENOMIC DNA]</scope>
    <source>
        <strain evidence="4 5">SRCM103574</strain>
    </source>
</reference>
<dbReference type="NCBIfam" id="TIGR00333">
    <property type="entry name" value="nrdI"/>
    <property type="match status" value="1"/>
</dbReference>
<dbReference type="RefSeq" id="WP_128748155.1">
    <property type="nucleotide sequence ID" value="NZ_CP035232.1"/>
</dbReference>
<dbReference type="InterPro" id="IPR004465">
    <property type="entry name" value="RNR_NrdI"/>
</dbReference>
<dbReference type="PANTHER" id="PTHR37297">
    <property type="entry name" value="PROTEIN NRDI"/>
    <property type="match status" value="1"/>
</dbReference>
<evidence type="ECO:0000256" key="1">
    <source>
        <dbReference type="ARBA" id="ARBA00003999"/>
    </source>
</evidence>
<dbReference type="InterPro" id="IPR020852">
    <property type="entry name" value="RNR_Ib_NrdI_bac"/>
</dbReference>
<dbReference type="SUPFAM" id="SSF52218">
    <property type="entry name" value="Flavoproteins"/>
    <property type="match status" value="1"/>
</dbReference>
<dbReference type="PANTHER" id="PTHR37297:SF1">
    <property type="entry name" value="PROTEIN NRDI"/>
    <property type="match status" value="1"/>
</dbReference>
<dbReference type="PIRSF" id="PIRSF005087">
    <property type="entry name" value="NrdI"/>
    <property type="match status" value="1"/>
</dbReference>
<comment type="similarity">
    <text evidence="2 3">Belongs to the NrdI family.</text>
</comment>
<sequence length="134" mass="15347">MLVTYESMTGNVRRFIKKLEKQTQIKTKEITEDLRVNEPFIHITYTIKFGQIPEKTQKFIHKNKELLLGVCSSGNRNWGNYFAAAADKLSQQYDVPVLLKFELSGSDSDLDKLIQEVKFIDSNQSSTKVGSVKQ</sequence>